<gene>
    <name evidence="1" type="ORF">AADV58_13390</name>
</gene>
<dbReference type="EMBL" id="CP151406">
    <property type="protein sequence ID" value="WZJ20929.1"/>
    <property type="molecule type" value="Genomic_DNA"/>
</dbReference>
<dbReference type="RefSeq" id="WP_043420982.1">
    <property type="nucleotide sequence ID" value="NZ_CP151406.1"/>
</dbReference>
<sequence>MEPSKQTLRIPFLHANGPRPTLRLKPEQAAARAASCAVQCIASKALFGECNEICIRHSGSEYRLRITRQGKLILTK</sequence>
<name>A0ABZ2XE70_9RHOO</name>
<dbReference type="Pfam" id="PF10636">
    <property type="entry name" value="hemP"/>
    <property type="match status" value="1"/>
</dbReference>
<proteinExistence type="predicted"/>
<reference evidence="1 2" key="1">
    <citation type="submission" date="2024-04" db="EMBL/GenBank/DDBJ databases">
        <title>Dissimilatory iodate-reducing microorganisms contribute to the enrichment of iodine in groundwater.</title>
        <authorList>
            <person name="Jiang Z."/>
        </authorList>
    </citation>
    <scope>NUCLEOTIDE SEQUENCE [LARGE SCALE GENOMIC DNA]</scope>
    <source>
        <strain evidence="1 2">NCP973</strain>
    </source>
</reference>
<evidence type="ECO:0000313" key="1">
    <source>
        <dbReference type="EMBL" id="WZJ20929.1"/>
    </source>
</evidence>
<dbReference type="InterPro" id="IPR019600">
    <property type="entry name" value="Hemin_uptake_protein_HemP"/>
</dbReference>
<evidence type="ECO:0000313" key="2">
    <source>
        <dbReference type="Proteomes" id="UP001479520"/>
    </source>
</evidence>
<accession>A0ABZ2XE70</accession>
<dbReference type="Gene3D" id="2.10.70.10">
    <property type="entry name" value="Complement Module, domain 1"/>
    <property type="match status" value="1"/>
</dbReference>
<protein>
    <submittedName>
        <fullName evidence="1">Hemin uptake protein HemP</fullName>
    </submittedName>
</protein>
<dbReference type="Proteomes" id="UP001479520">
    <property type="component" value="Chromosome"/>
</dbReference>
<organism evidence="1 2">
    <name type="scientific">Azonexus hydrophilus</name>
    <dbReference type="NCBI Taxonomy" id="418702"/>
    <lineage>
        <taxon>Bacteria</taxon>
        <taxon>Pseudomonadati</taxon>
        <taxon>Pseudomonadota</taxon>
        <taxon>Betaproteobacteria</taxon>
        <taxon>Rhodocyclales</taxon>
        <taxon>Azonexaceae</taxon>
        <taxon>Azonexus</taxon>
    </lineage>
</organism>
<keyword evidence="2" id="KW-1185">Reference proteome</keyword>